<dbReference type="SUPFAM" id="SSF57850">
    <property type="entry name" value="RING/U-box"/>
    <property type="match status" value="1"/>
</dbReference>
<evidence type="ECO:0000256" key="4">
    <source>
        <dbReference type="PROSITE-ProRule" id="PRU00175"/>
    </source>
</evidence>
<dbReference type="InterPro" id="IPR017907">
    <property type="entry name" value="Znf_RING_CS"/>
</dbReference>
<organism evidence="6 7">
    <name type="scientific">Caenorhabditis nigoni</name>
    <dbReference type="NCBI Taxonomy" id="1611254"/>
    <lineage>
        <taxon>Eukaryota</taxon>
        <taxon>Metazoa</taxon>
        <taxon>Ecdysozoa</taxon>
        <taxon>Nematoda</taxon>
        <taxon>Chromadorea</taxon>
        <taxon>Rhabditida</taxon>
        <taxon>Rhabditina</taxon>
        <taxon>Rhabditomorpha</taxon>
        <taxon>Rhabditoidea</taxon>
        <taxon>Rhabditidae</taxon>
        <taxon>Peloderinae</taxon>
        <taxon>Caenorhabditis</taxon>
    </lineage>
</organism>
<dbReference type="PROSITE" id="PS50089">
    <property type="entry name" value="ZF_RING_2"/>
    <property type="match status" value="1"/>
</dbReference>
<dbReference type="Gene3D" id="3.30.40.10">
    <property type="entry name" value="Zinc/RING finger domain, C3HC4 (zinc finger)"/>
    <property type="match status" value="1"/>
</dbReference>
<accession>A0A2G5UY31</accession>
<comment type="caution">
    <text evidence="6">The sequence shown here is derived from an EMBL/GenBank/DDBJ whole genome shotgun (WGS) entry which is preliminary data.</text>
</comment>
<evidence type="ECO:0000313" key="7">
    <source>
        <dbReference type="Proteomes" id="UP000230233"/>
    </source>
</evidence>
<dbReference type="EMBL" id="PDUG01000002">
    <property type="protein sequence ID" value="PIC44400.1"/>
    <property type="molecule type" value="Genomic_DNA"/>
</dbReference>
<dbReference type="InterPro" id="IPR001841">
    <property type="entry name" value="Znf_RING"/>
</dbReference>
<dbReference type="Pfam" id="PF14634">
    <property type="entry name" value="zf-RING_5"/>
    <property type="match status" value="1"/>
</dbReference>
<evidence type="ECO:0000259" key="5">
    <source>
        <dbReference type="PROSITE" id="PS50089"/>
    </source>
</evidence>
<dbReference type="AlphaFoldDB" id="A0A2G5UY31"/>
<evidence type="ECO:0000256" key="1">
    <source>
        <dbReference type="ARBA" id="ARBA00022723"/>
    </source>
</evidence>
<name>A0A2G5UY31_9PELO</name>
<evidence type="ECO:0000256" key="2">
    <source>
        <dbReference type="ARBA" id="ARBA00022771"/>
    </source>
</evidence>
<dbReference type="OrthoDB" id="5877120at2759"/>
<protein>
    <recommendedName>
        <fullName evidence="5">RING-type domain-containing protein</fullName>
    </recommendedName>
</protein>
<keyword evidence="7" id="KW-1185">Reference proteome</keyword>
<dbReference type="GO" id="GO:0008270">
    <property type="term" value="F:zinc ion binding"/>
    <property type="evidence" value="ECO:0007669"/>
    <property type="project" value="UniProtKB-KW"/>
</dbReference>
<keyword evidence="1" id="KW-0479">Metal-binding</keyword>
<dbReference type="PROSITE" id="PS00518">
    <property type="entry name" value="ZF_RING_1"/>
    <property type="match status" value="1"/>
</dbReference>
<gene>
    <name evidence="6" type="primary">Cnig_chr_II.g4774</name>
    <name evidence="6" type="ORF">B9Z55_004774</name>
</gene>
<keyword evidence="3" id="KW-0862">Zinc</keyword>
<sequence>MMHLESLVCLACRTYNNVNLFDNDTRRPFLGTCGHSICLICANSNPNQNCPVCKKEEVFKNGAVNYSSSSILGDFNYDIFQVIRKWCMSYESGSGVCSKCSAHKLLRICVTCKFKEAIKHRDLSKYAMCESCAKSMRFYEGKFENLRNFMNLKIPLECHFCLTQVENPFFDNTQFRWDTEHLNLADFNFCSDCILDNHQDHVTFQLLFYEKSYWSGYPTKRQEATIPLLGTLLKKKLWEADEIIKCKLRYMRIMFTCEKLITACYFVSPSGARRVSTEYFQKLISSLEKQYNEYQQLKSPCLCLEVWKDSENVVNILGENPSLCRMVERVGVLEVRNGCPLEFESNREEKKKLLDMIRGGVEVEEPQRLQTGDDFHSFGLIPQSSYSKK</sequence>
<dbReference type="Proteomes" id="UP000230233">
    <property type="component" value="Chromosome II"/>
</dbReference>
<keyword evidence="2 4" id="KW-0863">Zinc-finger</keyword>
<dbReference type="InterPro" id="IPR013083">
    <property type="entry name" value="Znf_RING/FYVE/PHD"/>
</dbReference>
<evidence type="ECO:0000313" key="6">
    <source>
        <dbReference type="EMBL" id="PIC44400.1"/>
    </source>
</evidence>
<evidence type="ECO:0000256" key="3">
    <source>
        <dbReference type="ARBA" id="ARBA00022833"/>
    </source>
</evidence>
<reference evidence="7" key="1">
    <citation type="submission" date="2017-10" db="EMBL/GenBank/DDBJ databases">
        <title>Rapid genome shrinkage in a self-fertile nematode reveals novel sperm competition proteins.</title>
        <authorList>
            <person name="Yin D."/>
            <person name="Schwarz E.M."/>
            <person name="Thomas C.G."/>
            <person name="Felde R.L."/>
            <person name="Korf I.F."/>
            <person name="Cutter A.D."/>
            <person name="Schartner C.M."/>
            <person name="Ralston E.J."/>
            <person name="Meyer B.J."/>
            <person name="Haag E.S."/>
        </authorList>
    </citation>
    <scope>NUCLEOTIDE SEQUENCE [LARGE SCALE GENOMIC DNA]</scope>
    <source>
        <strain evidence="7">JU1422</strain>
    </source>
</reference>
<dbReference type="SMART" id="SM00184">
    <property type="entry name" value="RING"/>
    <property type="match status" value="1"/>
</dbReference>
<feature type="domain" description="RING-type" evidence="5">
    <location>
        <begin position="9"/>
        <end position="54"/>
    </location>
</feature>
<proteinExistence type="predicted"/>